<evidence type="ECO:0000313" key="4">
    <source>
        <dbReference type="EMBL" id="EMG45441.1"/>
    </source>
</evidence>
<gene>
    <name evidence="4" type="ORF">G210_4375</name>
</gene>
<dbReference type="GO" id="GO:0097602">
    <property type="term" value="F:cullin family protein binding"/>
    <property type="evidence" value="ECO:0007669"/>
    <property type="project" value="TreeGrafter"/>
</dbReference>
<dbReference type="eggNOG" id="KOG3077">
    <property type="taxonomic scope" value="Eukaryota"/>
</dbReference>
<dbReference type="SUPFAM" id="SSF46934">
    <property type="entry name" value="UBA-like"/>
    <property type="match status" value="1"/>
</dbReference>
<dbReference type="Gene3D" id="1.10.238.10">
    <property type="entry name" value="EF-hand"/>
    <property type="match status" value="1"/>
</dbReference>
<evidence type="ECO:0000259" key="3">
    <source>
        <dbReference type="PROSITE" id="PS51229"/>
    </source>
</evidence>
<dbReference type="OrthoDB" id="27198at2759"/>
<dbReference type="Proteomes" id="UP000011777">
    <property type="component" value="Unassembled WGS sequence"/>
</dbReference>
<dbReference type="GO" id="GO:0031624">
    <property type="term" value="F:ubiquitin conjugating enzyme binding"/>
    <property type="evidence" value="ECO:0007669"/>
    <property type="project" value="TreeGrafter"/>
</dbReference>
<dbReference type="Pfam" id="PF14555">
    <property type="entry name" value="UBA_4"/>
    <property type="match status" value="1"/>
</dbReference>
<dbReference type="InterPro" id="IPR014764">
    <property type="entry name" value="DCN-prot"/>
</dbReference>
<dbReference type="HOGENOM" id="CLU_047042_1_0_1"/>
<reference evidence="4 5" key="1">
    <citation type="submission" date="2013-02" db="EMBL/GenBank/DDBJ databases">
        <title>Genome sequence of Candida maltosa Xu316, a potential industrial strain for xylitol and ethanol production.</title>
        <authorList>
            <person name="Yu J."/>
            <person name="Wang Q."/>
            <person name="Geng X."/>
            <person name="Bao W."/>
            <person name="He P."/>
            <person name="Cai J."/>
        </authorList>
    </citation>
    <scope>NUCLEOTIDE SEQUENCE [LARGE SCALE GENOMIC DNA]</scope>
    <source>
        <strain evidence="5">Xu316</strain>
    </source>
</reference>
<dbReference type="OMA" id="WHMNAST"/>
<comment type="caution">
    <text evidence="4">The sequence shown here is derived from an EMBL/GenBank/DDBJ whole genome shotgun (WGS) entry which is preliminary data.</text>
</comment>
<accession>M3IGP7</accession>
<comment type="function">
    <text evidence="2">Neddylation of cullins play an essential role in the regulation of SCF-type complexes activity.</text>
</comment>
<dbReference type="STRING" id="1245528.M3IGP7"/>
<dbReference type="InterPro" id="IPR009060">
    <property type="entry name" value="UBA-like_sf"/>
</dbReference>
<protein>
    <recommendedName>
        <fullName evidence="2">Defective in cullin neddylation protein</fullName>
    </recommendedName>
</protein>
<name>M3IGP7_CANMX</name>
<evidence type="ECO:0000256" key="1">
    <source>
        <dbReference type="ARBA" id="ARBA00022786"/>
    </source>
</evidence>
<keyword evidence="4" id="KW-0436">Ligase</keyword>
<feature type="domain" description="DCUN1" evidence="3">
    <location>
        <begin position="60"/>
        <end position="276"/>
    </location>
</feature>
<evidence type="ECO:0000313" key="5">
    <source>
        <dbReference type="Proteomes" id="UP000011777"/>
    </source>
</evidence>
<proteinExistence type="predicted"/>
<dbReference type="Gene3D" id="1.10.238.200">
    <property type="entry name" value="Cullin, PONY binding domain"/>
    <property type="match status" value="1"/>
</dbReference>
<dbReference type="GO" id="GO:0045116">
    <property type="term" value="P:protein neddylation"/>
    <property type="evidence" value="ECO:0007669"/>
    <property type="project" value="TreeGrafter"/>
</dbReference>
<dbReference type="Pfam" id="PF03556">
    <property type="entry name" value="Cullin_binding"/>
    <property type="match status" value="1"/>
</dbReference>
<organism evidence="4 5">
    <name type="scientific">Candida maltosa (strain Xu316)</name>
    <name type="common">Yeast</name>
    <dbReference type="NCBI Taxonomy" id="1245528"/>
    <lineage>
        <taxon>Eukaryota</taxon>
        <taxon>Fungi</taxon>
        <taxon>Dikarya</taxon>
        <taxon>Ascomycota</taxon>
        <taxon>Saccharomycotina</taxon>
        <taxon>Pichiomycetes</taxon>
        <taxon>Debaryomycetaceae</taxon>
        <taxon>Candida/Lodderomyces clade</taxon>
        <taxon>Candida</taxon>
    </lineage>
</organism>
<evidence type="ECO:0000256" key="2">
    <source>
        <dbReference type="RuleBase" id="RU410713"/>
    </source>
</evidence>
<dbReference type="GO" id="GO:0000151">
    <property type="term" value="C:ubiquitin ligase complex"/>
    <property type="evidence" value="ECO:0007669"/>
    <property type="project" value="TreeGrafter"/>
</dbReference>
<dbReference type="AlphaFoldDB" id="M3IGP7"/>
<dbReference type="Gene3D" id="1.10.8.10">
    <property type="entry name" value="DNA helicase RuvA subunit, C-terminal domain"/>
    <property type="match status" value="1"/>
</dbReference>
<sequence length="276" mass="32164">MSNKAQLKQQFCELTGTAVSTAAKYLDQAKYDLARAIDNFYDKHPNKATFVVKQQPKTVKISKELIQVFEKYQDPNDPNQIDIDGTLKYLEDLDVTPEDLQSLTLAFLLKAPKMGVFTKDNFLNIWQNYSVTDIASMKKFLNKFHKDLISDGGEYEDLSTGDTLTFQKMYDFTFKFSLEVENQKLLDIDSAIEYWKLLIPVILEKYINSQNLIDEDYSSKVNERIAQWYTFLSDNEYFKKKAISFDSWSMFYLFLLEVVLPDPEAFANYDEMAAWP</sequence>
<dbReference type="InterPro" id="IPR005176">
    <property type="entry name" value="PONY_dom"/>
</dbReference>
<keyword evidence="5" id="KW-1185">Reference proteome</keyword>
<dbReference type="InterPro" id="IPR042460">
    <property type="entry name" value="DCN1-like_PONY"/>
</dbReference>
<dbReference type="GO" id="GO:0016874">
    <property type="term" value="F:ligase activity"/>
    <property type="evidence" value="ECO:0007669"/>
    <property type="project" value="UniProtKB-KW"/>
</dbReference>
<dbReference type="PROSITE" id="PS51229">
    <property type="entry name" value="DCUN1"/>
    <property type="match status" value="1"/>
</dbReference>
<dbReference type="EMBL" id="AOGT01002463">
    <property type="protein sequence ID" value="EMG45441.1"/>
    <property type="molecule type" value="Genomic_DNA"/>
</dbReference>
<dbReference type="GO" id="GO:0032182">
    <property type="term" value="F:ubiquitin-like protein binding"/>
    <property type="evidence" value="ECO:0007669"/>
    <property type="project" value="TreeGrafter"/>
</dbReference>
<keyword evidence="1" id="KW-0833">Ubl conjugation pathway</keyword>
<dbReference type="PANTHER" id="PTHR12281:SF31">
    <property type="entry name" value="DCN1-LIKE PROTEIN 3"/>
    <property type="match status" value="1"/>
</dbReference>
<dbReference type="PANTHER" id="PTHR12281">
    <property type="entry name" value="RP42 RELATED"/>
    <property type="match status" value="1"/>
</dbReference>
<feature type="non-terminal residue" evidence="4">
    <location>
        <position position="276"/>
    </location>
</feature>